<dbReference type="FunFam" id="4.10.410.10:FF:000009">
    <property type="entry name" value="WAP, Kazal, immunoglobulin, Kunitz and NTR domain-containing protein 2"/>
    <property type="match status" value="1"/>
</dbReference>
<dbReference type="InterPro" id="IPR036179">
    <property type="entry name" value="Ig-like_dom_sf"/>
</dbReference>
<dbReference type="Gene3D" id="3.30.60.30">
    <property type="match status" value="1"/>
</dbReference>
<keyword evidence="8" id="KW-0677">Repeat</keyword>
<dbReference type="CDD" id="cd05765">
    <property type="entry name" value="IgI_3_WFIKKN-like"/>
    <property type="match status" value="1"/>
</dbReference>
<dbReference type="InterPro" id="IPR003598">
    <property type="entry name" value="Ig_sub2"/>
</dbReference>
<evidence type="ECO:0000256" key="17">
    <source>
        <dbReference type="SAM" id="Coils"/>
    </source>
</evidence>
<evidence type="ECO:0000256" key="11">
    <source>
        <dbReference type="ARBA" id="ARBA00023180"/>
    </source>
</evidence>
<dbReference type="EMBL" id="JAEMGP010000011">
    <property type="protein sequence ID" value="KAG5203356.1"/>
    <property type="molecule type" value="Genomic_DNA"/>
</dbReference>
<dbReference type="InterPro" id="IPR002350">
    <property type="entry name" value="Kazal_dom"/>
</dbReference>
<dbReference type="CDD" id="cd22605">
    <property type="entry name" value="Kunitz_WFIKKN_1-like"/>
    <property type="match status" value="1"/>
</dbReference>
<keyword evidence="16" id="KW-0508">mRNA splicing</keyword>
<feature type="compositionally biased region" description="Basic and acidic residues" evidence="18">
    <location>
        <begin position="368"/>
        <end position="414"/>
    </location>
</feature>
<dbReference type="GO" id="GO:0005615">
    <property type="term" value="C:extracellular space"/>
    <property type="evidence" value="ECO:0007669"/>
    <property type="project" value="TreeGrafter"/>
</dbReference>
<evidence type="ECO:0000256" key="15">
    <source>
        <dbReference type="ARBA" id="ARBA00065353"/>
    </source>
</evidence>
<dbReference type="GO" id="GO:0016607">
    <property type="term" value="C:nuclear speck"/>
    <property type="evidence" value="ECO:0007669"/>
    <property type="project" value="UniProtKB-SubCell"/>
</dbReference>
<evidence type="ECO:0000256" key="14">
    <source>
        <dbReference type="ARBA" id="ARBA00054374"/>
    </source>
</evidence>
<feature type="domain" description="Kazal-like" evidence="22">
    <location>
        <begin position="612"/>
        <end position="663"/>
    </location>
</feature>
<name>A0A835ZZ39_SHEEP</name>
<keyword evidence="4" id="KW-0964">Secreted</keyword>
<keyword evidence="9" id="KW-0722">Serine protease inhibitor</keyword>
<dbReference type="FunFam" id="2.60.40.10:FF:000473">
    <property type="entry name" value="WAP, Kazal, immunoglobulin, Kunitz and NTR domain-containing protein 2"/>
    <property type="match status" value="1"/>
</dbReference>
<feature type="compositionally biased region" description="Basic and acidic residues" evidence="18">
    <location>
        <begin position="302"/>
        <end position="311"/>
    </location>
</feature>
<feature type="compositionally biased region" description="Basic and acidic residues" evidence="18">
    <location>
        <begin position="234"/>
        <end position="287"/>
    </location>
</feature>
<keyword evidence="5" id="KW-0483">Metalloprotease inhibitor</keyword>
<dbReference type="SMART" id="SM00131">
    <property type="entry name" value="KU"/>
    <property type="match status" value="2"/>
</dbReference>
<evidence type="ECO:0000259" key="22">
    <source>
        <dbReference type="PROSITE" id="PS51465"/>
    </source>
</evidence>
<comment type="subunit">
    <text evidence="15">Interacts with both mature and propeptide myostatin/MSTN.</text>
</comment>
<dbReference type="CDD" id="cd00104">
    <property type="entry name" value="KAZAL_FS"/>
    <property type="match status" value="1"/>
</dbReference>
<dbReference type="InterPro" id="IPR004882">
    <property type="entry name" value="Luc7-rel"/>
</dbReference>
<dbReference type="GO" id="GO:0004867">
    <property type="term" value="F:serine-type endopeptidase inhibitor activity"/>
    <property type="evidence" value="ECO:0007669"/>
    <property type="project" value="UniProtKB-KW"/>
</dbReference>
<dbReference type="PANTHER" id="PTHR45938:SF7">
    <property type="entry name" value="WAP, KAZAL, IMMUNOGLOBULIN, KUNITZ AND NTR DOMAIN-CONTAINING PROTEIN 2"/>
    <property type="match status" value="1"/>
</dbReference>
<protein>
    <recommendedName>
        <fullName evidence="16">Luc7-like protein</fullName>
    </recommendedName>
</protein>
<dbReference type="InterPro" id="IPR008993">
    <property type="entry name" value="TIMP-like_OB-fold"/>
</dbReference>
<evidence type="ECO:0000259" key="21">
    <source>
        <dbReference type="PROSITE" id="PS50835"/>
    </source>
</evidence>
<sequence length="1062" mass="120823">MISAAQLLDELMGRDRNLAPDEKRSNVRWDHESVCKYYLCGFCPAELFTNTRSDLGPCEKIHDENLRKQYEKSSRFMKVGYERDFLRYLQSLLAEVERRIRRGHARLALSQNQQSSGAAGPTGKNEEKIQVLTDKIDVLLQQIEELGSEGKVEEAQGMMKLVEQLKEERELLRSTTSTIESFAAQEKQMEVCEVCGAFLIVGDAQSRVDDHLMGKQHMGYAKIKATVEELKEKLRKRTEEPDRDERLKKEKQEREEREKEREREREERERKRRREEEEREKERARDRERRKRSRSRSRHSSRTSDRRCSRSRDHKRSRSRERRRSRSRDRRRSRSHDRSERKHRSRSRDRRRSKSRDRKSYKHRSKSRDREQDRKSKEKEKRGSDDKKSSVKSSSREKQSEDTNTESKESDTKNEVNGTSEDIKSEVQRKYAQMKMELSRVRRHTKASSEGKDSVVLQNILSRETTANWLFLGKGFMVVSEAARLPSTVLRHSDHGAALLLLLLGVPPRGLALPPLRYSHAGICPNDMNPNLWVDAQSTCKRECETDQTSPSGSPQECETYEKCCPNVCGTKSCVAARYMDVKGKKGPVGMPKEATCEHFMCLQQGSECDIWDGQPVCKCRDRCEKEPSFTCASDGLTYYNRCYMDAEACSKGITLAVVTCRYHFTWPNTSPSPPETTVHPTTAPPETPGLDATAPALLNHPAHQSVTVGETVSFLCDVVGRPRPEITWEKQLEDRENVVMRPNHVRGNVVVTNIAQLVIYNAQPQDAGIYTCTARNAAGVLRADFPLSVVSGGQASATAESSPSGTAFPTAECLKPPDSDDCGEEQVRWYFDAQANNCLTFTFGRCHHNRNHFETYEACMLACMSGSLAVCSLPALQGPCKAYAPRWAYNSQTGQCQSFVYGGCEGNGNNFESREDCEESCPFPRGNQRCRACKPRQKLVTSFCRSDFVILGRISELTEEPDSGRALVTVDEVLKDEKMGLKFLGREPLEVTLLHMDWTCPCPNVTVGEMPLIIMGEVDGGMATLRPDSFVGASSTRRARKLREVMHKKTCDVLKDFPGLQ</sequence>
<dbReference type="FunFam" id="4.10.410.10:FF:000002">
    <property type="entry name" value="WAP, follistatin/kazal, immunoglobulin, kunitz and netrin domain-containing 2"/>
    <property type="match status" value="1"/>
</dbReference>
<dbReference type="GO" id="GO:0007179">
    <property type="term" value="P:transforming growth factor beta receptor signaling pathway"/>
    <property type="evidence" value="ECO:0007669"/>
    <property type="project" value="TreeGrafter"/>
</dbReference>
<evidence type="ECO:0000313" key="24">
    <source>
        <dbReference type="Proteomes" id="UP000664991"/>
    </source>
</evidence>
<evidence type="ECO:0000256" key="3">
    <source>
        <dbReference type="ARBA" id="ARBA00005743"/>
    </source>
</evidence>
<dbReference type="GO" id="GO:0005685">
    <property type="term" value="C:U1 snRNP"/>
    <property type="evidence" value="ECO:0007669"/>
    <property type="project" value="InterPro"/>
</dbReference>
<dbReference type="PANTHER" id="PTHR45938">
    <property type="entry name" value="ACP24A4-RELATED"/>
    <property type="match status" value="1"/>
</dbReference>
<feature type="compositionally biased region" description="Basic residues" evidence="18">
    <location>
        <begin position="288"/>
        <end position="301"/>
    </location>
</feature>
<evidence type="ECO:0000256" key="1">
    <source>
        <dbReference type="ARBA" id="ARBA00004613"/>
    </source>
</evidence>
<feature type="compositionally biased region" description="Basic residues" evidence="18">
    <location>
        <begin position="312"/>
        <end position="367"/>
    </location>
</feature>
<evidence type="ECO:0000256" key="2">
    <source>
        <dbReference type="ARBA" id="ARBA00005655"/>
    </source>
</evidence>
<reference evidence="23 24" key="1">
    <citation type="submission" date="2020-12" db="EMBL/GenBank/DDBJ databases">
        <title>De novo assembly of Tibetan sheep genome.</title>
        <authorList>
            <person name="Li X."/>
        </authorList>
    </citation>
    <scope>NUCLEOTIDE SEQUENCE [LARGE SCALE GENOMIC DNA]</scope>
    <source>
        <tissue evidence="23">Heart</tissue>
    </source>
</reference>
<comment type="similarity">
    <text evidence="3">Belongs to the WFIKKN family.</text>
</comment>
<dbReference type="Proteomes" id="UP000664991">
    <property type="component" value="Unassembled WGS sequence"/>
</dbReference>
<keyword evidence="16" id="KW-0539">Nucleus</keyword>
<evidence type="ECO:0000256" key="18">
    <source>
        <dbReference type="SAM" id="MobiDB-lite"/>
    </source>
</evidence>
<dbReference type="InterPro" id="IPR013098">
    <property type="entry name" value="Ig_I-set"/>
</dbReference>
<dbReference type="Pfam" id="PF03194">
    <property type="entry name" value="LUC7"/>
    <property type="match status" value="1"/>
</dbReference>
<comment type="subunit">
    <text evidence="16">May interact with SFRS1 and form homodimers. Interacts with JMJD6. Interacts with RBM25. Interacts with RSRC1 (via Arg/Ser-rich domain). Interacts with RRP1B.</text>
</comment>
<organism evidence="23 24">
    <name type="scientific">Ovis aries</name>
    <name type="common">Sheep</name>
    <dbReference type="NCBI Taxonomy" id="9940"/>
    <lineage>
        <taxon>Eukaryota</taxon>
        <taxon>Metazoa</taxon>
        <taxon>Chordata</taxon>
        <taxon>Craniata</taxon>
        <taxon>Vertebrata</taxon>
        <taxon>Euteleostomi</taxon>
        <taxon>Mammalia</taxon>
        <taxon>Eutheria</taxon>
        <taxon>Laurasiatheria</taxon>
        <taxon>Artiodactyla</taxon>
        <taxon>Ruminantia</taxon>
        <taxon>Pecora</taxon>
        <taxon>Bovidae</taxon>
        <taxon>Caprinae</taxon>
        <taxon>Ovis</taxon>
    </lineage>
</organism>
<keyword evidence="13" id="KW-0393">Immunoglobulin domain</keyword>
<dbReference type="GO" id="GO:0048019">
    <property type="term" value="F:receptor antagonist activity"/>
    <property type="evidence" value="ECO:0007669"/>
    <property type="project" value="TreeGrafter"/>
</dbReference>
<comment type="subcellular location">
    <subcellularLocation>
        <location evidence="16">Nucleus speckle</location>
    </subcellularLocation>
    <subcellularLocation>
        <location evidence="1">Secreted</location>
    </subcellularLocation>
</comment>
<dbReference type="GO" id="GO:0050431">
    <property type="term" value="F:transforming growth factor beta binding"/>
    <property type="evidence" value="ECO:0007669"/>
    <property type="project" value="TreeGrafter"/>
</dbReference>
<keyword evidence="16" id="KW-0507">mRNA processing</keyword>
<feature type="domain" description="BPTI/Kunitz inhibitor" evidence="20">
    <location>
        <begin position="872"/>
        <end position="922"/>
    </location>
</feature>
<dbReference type="AlphaFoldDB" id="A0A835ZZ39"/>
<dbReference type="PRINTS" id="PR00759">
    <property type="entry name" value="BASICPTASE"/>
</dbReference>
<comment type="function">
    <text evidence="16">Binds cAMP regulatory element DNA sequence. Plays a role in RNA splicing.</text>
</comment>
<evidence type="ECO:0000256" key="5">
    <source>
        <dbReference type="ARBA" id="ARBA00022608"/>
    </source>
</evidence>
<evidence type="ECO:0000256" key="9">
    <source>
        <dbReference type="ARBA" id="ARBA00022900"/>
    </source>
</evidence>
<evidence type="ECO:0000256" key="4">
    <source>
        <dbReference type="ARBA" id="ARBA00022525"/>
    </source>
</evidence>
<dbReference type="SUPFAM" id="SSF48726">
    <property type="entry name" value="Immunoglobulin"/>
    <property type="match status" value="1"/>
</dbReference>
<dbReference type="PROSITE" id="PS50279">
    <property type="entry name" value="BPTI_KUNITZ_2"/>
    <property type="match status" value="2"/>
</dbReference>
<dbReference type="SUPFAM" id="SSF50242">
    <property type="entry name" value="TIMP-like"/>
    <property type="match status" value="1"/>
</dbReference>
<feature type="domain" description="Ig-like" evidence="21">
    <location>
        <begin position="696"/>
        <end position="789"/>
    </location>
</feature>
<evidence type="ECO:0000256" key="10">
    <source>
        <dbReference type="ARBA" id="ARBA00023157"/>
    </source>
</evidence>
<dbReference type="Gene3D" id="2.60.40.10">
    <property type="entry name" value="Immunoglobulins"/>
    <property type="match status" value="1"/>
</dbReference>
<dbReference type="InterPro" id="IPR033638">
    <property type="entry name" value="WFIKKN1/2_Ig-like_3"/>
</dbReference>
<dbReference type="CDD" id="cd03575">
    <property type="entry name" value="NTR_WFIKKN"/>
    <property type="match status" value="1"/>
</dbReference>
<feature type="coiled-coil region" evidence="17">
    <location>
        <begin position="129"/>
        <end position="175"/>
    </location>
</feature>
<dbReference type="InterPro" id="IPR036880">
    <property type="entry name" value="Kunitz_BPTI_sf"/>
</dbReference>
<dbReference type="SMART" id="SM00409">
    <property type="entry name" value="IG"/>
    <property type="match status" value="1"/>
</dbReference>
<evidence type="ECO:0000256" key="6">
    <source>
        <dbReference type="ARBA" id="ARBA00022690"/>
    </source>
</evidence>
<dbReference type="SUPFAM" id="SSF57362">
    <property type="entry name" value="BPTI-like"/>
    <property type="match status" value="2"/>
</dbReference>
<dbReference type="Gene3D" id="2.40.50.120">
    <property type="match status" value="1"/>
</dbReference>
<keyword evidence="17" id="KW-0175">Coiled coil</keyword>
<evidence type="ECO:0000256" key="16">
    <source>
        <dbReference type="RuleBase" id="RU369106"/>
    </source>
</evidence>
<dbReference type="PROSITE" id="PS00280">
    <property type="entry name" value="BPTI_KUNITZ_1"/>
    <property type="match status" value="1"/>
</dbReference>
<keyword evidence="6" id="KW-0646">Protease inhibitor</keyword>
<dbReference type="Pfam" id="PF00014">
    <property type="entry name" value="Kunitz_BPTI"/>
    <property type="match status" value="2"/>
</dbReference>
<dbReference type="InterPro" id="IPR002223">
    <property type="entry name" value="Kunitz_BPTI"/>
</dbReference>
<comment type="function">
    <text evidence="14">Protease-inhibitor that contains multiple distinct protease inhibitor domains. Probably has serine protease- and metalloprotease-inhibitor activity. Inhibits the biological activity of mature myostatin, but not activin.</text>
</comment>
<dbReference type="InterPro" id="IPR007110">
    <property type="entry name" value="Ig-like_dom"/>
</dbReference>
<dbReference type="FunFam" id="3.30.60.30:FF:000014">
    <property type="entry name" value="WAP, Kazal, immunoglobulin, Kunitz and NTR domain-containing protein 2"/>
    <property type="match status" value="1"/>
</dbReference>
<comment type="caution">
    <text evidence="23">The sequence shown here is derived from an EMBL/GenBank/DDBJ whole genome shotgun (WGS) entry which is preliminary data.</text>
</comment>
<keyword evidence="7" id="KW-0732">Signal</keyword>
<evidence type="ECO:0000259" key="20">
    <source>
        <dbReference type="PROSITE" id="PS50279"/>
    </source>
</evidence>
<dbReference type="SUPFAM" id="SSF100895">
    <property type="entry name" value="Kazal-type serine protease inhibitors"/>
    <property type="match status" value="1"/>
</dbReference>
<dbReference type="InterPro" id="IPR020901">
    <property type="entry name" value="Prtase_inh_Kunz-CS"/>
</dbReference>
<evidence type="ECO:0000256" key="7">
    <source>
        <dbReference type="ARBA" id="ARBA00022729"/>
    </source>
</evidence>
<keyword evidence="10" id="KW-1015">Disulfide bond</keyword>
<dbReference type="Gene3D" id="4.10.410.10">
    <property type="entry name" value="Pancreatic trypsin inhibitor Kunitz domain"/>
    <property type="match status" value="2"/>
</dbReference>
<evidence type="ECO:0000259" key="19">
    <source>
        <dbReference type="PROSITE" id="PS50189"/>
    </source>
</evidence>
<dbReference type="PROSITE" id="PS50835">
    <property type="entry name" value="IG_LIKE"/>
    <property type="match status" value="1"/>
</dbReference>
<keyword evidence="11" id="KW-0325">Glycoprotein</keyword>
<evidence type="ECO:0000256" key="8">
    <source>
        <dbReference type="ARBA" id="ARBA00022737"/>
    </source>
</evidence>
<dbReference type="Pfam" id="PF07679">
    <property type="entry name" value="I-set"/>
    <property type="match status" value="1"/>
</dbReference>
<evidence type="ECO:0000256" key="12">
    <source>
        <dbReference type="ARBA" id="ARBA00023215"/>
    </source>
</evidence>
<dbReference type="InterPro" id="IPR001134">
    <property type="entry name" value="Netrin_domain"/>
</dbReference>
<dbReference type="GO" id="GO:0003729">
    <property type="term" value="F:mRNA binding"/>
    <property type="evidence" value="ECO:0007669"/>
    <property type="project" value="UniProtKB-UniRule"/>
</dbReference>
<keyword evidence="12" id="KW-0481">Metalloenzyme inhibitor</keyword>
<evidence type="ECO:0000256" key="13">
    <source>
        <dbReference type="ARBA" id="ARBA00023319"/>
    </source>
</evidence>
<comment type="similarity">
    <text evidence="2 16">Belongs to the Luc7 family.</text>
</comment>
<dbReference type="InterPro" id="IPR003599">
    <property type="entry name" value="Ig_sub"/>
</dbReference>
<dbReference type="GO" id="GO:0006376">
    <property type="term" value="P:mRNA splice site recognition"/>
    <property type="evidence" value="ECO:0007669"/>
    <property type="project" value="InterPro"/>
</dbReference>
<dbReference type="CDD" id="cd22606">
    <property type="entry name" value="Kunitz_WFIKKN_2-like"/>
    <property type="match status" value="1"/>
</dbReference>
<proteinExistence type="inferred from homology"/>
<feature type="region of interest" description="Disordered" evidence="18">
    <location>
        <begin position="234"/>
        <end position="426"/>
    </location>
</feature>
<gene>
    <name evidence="23" type="ORF">JEQ12_002939</name>
</gene>
<dbReference type="InterPro" id="IPR036058">
    <property type="entry name" value="Kazal_dom_sf"/>
</dbReference>
<dbReference type="FunFam" id="2.40.50.120:FF:000004">
    <property type="entry name" value="WAP, Kazal, immunoglobulin, Kunitz and NTR domain-containing protein 2"/>
    <property type="match status" value="1"/>
</dbReference>
<feature type="domain" description="NTR" evidence="19">
    <location>
        <begin position="931"/>
        <end position="1052"/>
    </location>
</feature>
<dbReference type="PROSITE" id="PS51465">
    <property type="entry name" value="KAZAL_2"/>
    <property type="match status" value="1"/>
</dbReference>
<accession>A0A835ZZ39</accession>
<dbReference type="SMART" id="SM00408">
    <property type="entry name" value="IGc2"/>
    <property type="match status" value="1"/>
</dbReference>
<evidence type="ECO:0000313" key="23">
    <source>
        <dbReference type="EMBL" id="KAG5203356.1"/>
    </source>
</evidence>
<feature type="domain" description="BPTI/Kunitz inhibitor" evidence="20">
    <location>
        <begin position="814"/>
        <end position="864"/>
    </location>
</feature>
<dbReference type="InterPro" id="IPR013783">
    <property type="entry name" value="Ig-like_fold"/>
</dbReference>
<dbReference type="PROSITE" id="PS50189">
    <property type="entry name" value="NTR"/>
    <property type="match status" value="1"/>
</dbReference>